<dbReference type="Pfam" id="PF00106">
    <property type="entry name" value="adh_short"/>
    <property type="match status" value="1"/>
</dbReference>
<organism evidence="4 5">
    <name type="scientific">Lithohypha guttulata</name>
    <dbReference type="NCBI Taxonomy" id="1690604"/>
    <lineage>
        <taxon>Eukaryota</taxon>
        <taxon>Fungi</taxon>
        <taxon>Dikarya</taxon>
        <taxon>Ascomycota</taxon>
        <taxon>Pezizomycotina</taxon>
        <taxon>Eurotiomycetes</taxon>
        <taxon>Chaetothyriomycetidae</taxon>
        <taxon>Chaetothyriales</taxon>
        <taxon>Trichomeriaceae</taxon>
        <taxon>Lithohypha</taxon>
    </lineage>
</organism>
<comment type="similarity">
    <text evidence="1">Belongs to the short-chain dehydrogenases/reductases (SDR) family.</text>
</comment>
<dbReference type="EMBL" id="JAVRRG010000038">
    <property type="protein sequence ID" value="KAK5093922.1"/>
    <property type="molecule type" value="Genomic_DNA"/>
</dbReference>
<evidence type="ECO:0000256" key="1">
    <source>
        <dbReference type="ARBA" id="ARBA00006484"/>
    </source>
</evidence>
<dbReference type="CDD" id="cd05367">
    <property type="entry name" value="SPR-like_SDR_c"/>
    <property type="match status" value="1"/>
</dbReference>
<dbReference type="Gene3D" id="3.40.50.720">
    <property type="entry name" value="NAD(P)-binding Rossmann-like Domain"/>
    <property type="match status" value="1"/>
</dbReference>
<evidence type="ECO:0000313" key="5">
    <source>
        <dbReference type="Proteomes" id="UP001345013"/>
    </source>
</evidence>
<dbReference type="InterPro" id="IPR036291">
    <property type="entry name" value="NAD(P)-bd_dom_sf"/>
</dbReference>
<dbReference type="SUPFAM" id="SSF51735">
    <property type="entry name" value="NAD(P)-binding Rossmann-fold domains"/>
    <property type="match status" value="1"/>
</dbReference>
<gene>
    <name evidence="4" type="ORF">LTR24_003926</name>
</gene>
<evidence type="ECO:0000259" key="3">
    <source>
        <dbReference type="SMART" id="SM00822"/>
    </source>
</evidence>
<keyword evidence="2" id="KW-0560">Oxidoreductase</keyword>
<dbReference type="InterPro" id="IPR057326">
    <property type="entry name" value="KR_dom"/>
</dbReference>
<dbReference type="Proteomes" id="UP001345013">
    <property type="component" value="Unassembled WGS sequence"/>
</dbReference>
<accession>A0ABR0KDJ4</accession>
<reference evidence="4 5" key="1">
    <citation type="submission" date="2023-08" db="EMBL/GenBank/DDBJ databases">
        <title>Black Yeasts Isolated from many extreme environments.</title>
        <authorList>
            <person name="Coleine C."/>
            <person name="Stajich J.E."/>
            <person name="Selbmann L."/>
        </authorList>
    </citation>
    <scope>NUCLEOTIDE SEQUENCE [LARGE SCALE GENOMIC DNA]</scope>
    <source>
        <strain evidence="4 5">CCFEE 5885</strain>
    </source>
</reference>
<sequence>MASESQVFLLLGASRGVGYKIAQFLIKAPAQHKVILASRSTAPLEELKSVAPDRVDYSAGDLSDSSIIKKAVDLAISKFGRLDGLILNHGTLGQVKRISDLEIQDWQDCFQTNFFSAAIAAKHAIPELRKTNGRIIITSSGAASNGYTGWGVYGATKAAQNHLALTLKAEEPNITTVAIRPGMVDTDMQKAIREEHKDNMDPEDMKKFMGAYEEGKLVKPEECGHVIAKLALCATSDLSGKFMAWNDEALAEYQLKR</sequence>
<dbReference type="PANTHER" id="PTHR43008">
    <property type="entry name" value="BENZIL REDUCTASE"/>
    <property type="match status" value="1"/>
</dbReference>
<proteinExistence type="inferred from homology"/>
<keyword evidence="5" id="KW-1185">Reference proteome</keyword>
<dbReference type="InterPro" id="IPR002347">
    <property type="entry name" value="SDR_fam"/>
</dbReference>
<dbReference type="SMART" id="SM00822">
    <property type="entry name" value="PKS_KR"/>
    <property type="match status" value="1"/>
</dbReference>
<feature type="domain" description="Ketoreductase" evidence="3">
    <location>
        <begin position="6"/>
        <end position="187"/>
    </location>
</feature>
<evidence type="ECO:0000256" key="2">
    <source>
        <dbReference type="ARBA" id="ARBA00023002"/>
    </source>
</evidence>
<dbReference type="PRINTS" id="PR00081">
    <property type="entry name" value="GDHRDH"/>
</dbReference>
<protein>
    <recommendedName>
        <fullName evidence="3">Ketoreductase domain-containing protein</fullName>
    </recommendedName>
</protein>
<dbReference type="PANTHER" id="PTHR43008:SF8">
    <property type="entry name" value="BENZIL REDUCTASE ((S)-BENZOIN FORMING) IRC24"/>
    <property type="match status" value="1"/>
</dbReference>
<name>A0ABR0KDJ4_9EURO</name>
<comment type="caution">
    <text evidence="4">The sequence shown here is derived from an EMBL/GenBank/DDBJ whole genome shotgun (WGS) entry which is preliminary data.</text>
</comment>
<evidence type="ECO:0000313" key="4">
    <source>
        <dbReference type="EMBL" id="KAK5093922.1"/>
    </source>
</evidence>